<evidence type="ECO:0000313" key="2">
    <source>
        <dbReference type="EMBL" id="KAJ6643157.1"/>
    </source>
</evidence>
<gene>
    <name evidence="2" type="ORF">Bhyg_08113</name>
</gene>
<comment type="caution">
    <text evidence="2">The sequence shown here is derived from an EMBL/GenBank/DDBJ whole genome shotgun (WGS) entry which is preliminary data.</text>
</comment>
<protein>
    <submittedName>
        <fullName evidence="2">Uncharacterized protein</fullName>
    </submittedName>
</protein>
<proteinExistence type="predicted"/>
<sequence>MKQMDLIRPPPRVAEKGITPELKNRIVNKLPPLMPPNRRHFWENKKVETLTESFDDMPNIFVFPKQNVEFAFPNHVRVARVSVCNHVTYLERYCIIQLDFLWNVVKKIPETNWRHLVSGQFHATKFVCMANPWNISDDSSIPDSTVPRQKNQSRRFSAALEIVALKGIPRDNPKVSKEMSTRSFNVTVFIVDSFFGKCCYKNHLLVATFSFLNSISVDQRCNLIDTSKNDGNKFLLLYSYFEMDEYQKNYCSHNVHREMISKYVPTNSLQRPPFSVLMEFLSHSDSNHRQILSQLFTKIRCATNSLRLLIKIIIKPCMTKHFGVELTAKFKRTPNSPESSYISQPVVHTANNSKTLIYYSTLHQFIVQKFLLVVKLNVPLLKANIPVTTVIVAEFRCIGALVNLLQPSYSSRLAADKVLDTLVSKPTSHLAYLKFLFRNKNENDRYVKLFTKSFDDMPNIPVIAEQNVKFAFPNGVRVARIFTLNHVANLVRHYKCPHFSLRMIEGNLQARPPTWTVNPDILSSFKLLMAKMSSCKANPRNIDDDRSIPDNMVPIQKHQSRRFSATLEMPALNEIPRDNPNVSNEISTNFLLIFRILLKMNRVTETIATVGAQTEIRGKHGSGPVNAELDALRANSSAISLLHREKLKSHQTSSERTTNAANGRNDPDLTPNSQYYTFSIITYELRSSRLDNIFITVLDQSIWYKMLFIRFMSPDGDTFLDVKSNFHIKCSEDIHSLEYCSSSTLQKLLNRSHLLSQNSTDFLSFYSSELKPVSKQAKRVSGSRELTNHSTRHSLVFGERYTFRTFNKKLVTVEAYLPYAHEDYIIDLLLLFGFLTLHTTIDTVPKQLIVLSKFLIFHFQFRRSKE</sequence>
<dbReference type="EMBL" id="WJQU01000002">
    <property type="protein sequence ID" value="KAJ6643157.1"/>
    <property type="molecule type" value="Genomic_DNA"/>
</dbReference>
<accession>A0A9Q0N4R9</accession>
<keyword evidence="3" id="KW-1185">Reference proteome</keyword>
<organism evidence="2 3">
    <name type="scientific">Pseudolycoriella hygida</name>
    <dbReference type="NCBI Taxonomy" id="35572"/>
    <lineage>
        <taxon>Eukaryota</taxon>
        <taxon>Metazoa</taxon>
        <taxon>Ecdysozoa</taxon>
        <taxon>Arthropoda</taxon>
        <taxon>Hexapoda</taxon>
        <taxon>Insecta</taxon>
        <taxon>Pterygota</taxon>
        <taxon>Neoptera</taxon>
        <taxon>Endopterygota</taxon>
        <taxon>Diptera</taxon>
        <taxon>Nematocera</taxon>
        <taxon>Sciaroidea</taxon>
        <taxon>Sciaridae</taxon>
        <taxon>Pseudolycoriella</taxon>
    </lineage>
</organism>
<evidence type="ECO:0000313" key="3">
    <source>
        <dbReference type="Proteomes" id="UP001151699"/>
    </source>
</evidence>
<evidence type="ECO:0000256" key="1">
    <source>
        <dbReference type="SAM" id="MobiDB-lite"/>
    </source>
</evidence>
<dbReference type="AlphaFoldDB" id="A0A9Q0N4R9"/>
<reference evidence="2" key="1">
    <citation type="submission" date="2022-07" db="EMBL/GenBank/DDBJ databases">
        <authorList>
            <person name="Trinca V."/>
            <person name="Uliana J.V.C."/>
            <person name="Torres T.T."/>
            <person name="Ward R.J."/>
            <person name="Monesi N."/>
        </authorList>
    </citation>
    <scope>NUCLEOTIDE SEQUENCE</scope>
    <source>
        <strain evidence="2">HSMRA1968</strain>
        <tissue evidence="2">Whole embryos</tissue>
    </source>
</reference>
<dbReference type="OrthoDB" id="6781302at2759"/>
<feature type="compositionally biased region" description="Polar residues" evidence="1">
    <location>
        <begin position="650"/>
        <end position="662"/>
    </location>
</feature>
<name>A0A9Q0N4R9_9DIPT</name>
<dbReference type="Proteomes" id="UP001151699">
    <property type="component" value="Chromosome B"/>
</dbReference>
<feature type="region of interest" description="Disordered" evidence="1">
    <location>
        <begin position="646"/>
        <end position="668"/>
    </location>
</feature>